<dbReference type="PRINTS" id="PR00081">
    <property type="entry name" value="GDHRDH"/>
</dbReference>
<dbReference type="Pfam" id="PF00106">
    <property type="entry name" value="adh_short"/>
    <property type="match status" value="1"/>
</dbReference>
<accession>A0A6A5Z0B6</accession>
<dbReference type="InterPro" id="IPR002347">
    <property type="entry name" value="SDR_fam"/>
</dbReference>
<dbReference type="Proteomes" id="UP000799770">
    <property type="component" value="Unassembled WGS sequence"/>
</dbReference>
<dbReference type="GO" id="GO:0016491">
    <property type="term" value="F:oxidoreductase activity"/>
    <property type="evidence" value="ECO:0007669"/>
    <property type="project" value="UniProtKB-KW"/>
</dbReference>
<dbReference type="SUPFAM" id="SSF51735">
    <property type="entry name" value="NAD(P)-binding Rossmann-fold domains"/>
    <property type="match status" value="1"/>
</dbReference>
<keyword evidence="4" id="KW-1185">Reference proteome</keyword>
<evidence type="ECO:0000313" key="4">
    <source>
        <dbReference type="Proteomes" id="UP000799770"/>
    </source>
</evidence>
<gene>
    <name evidence="3" type="ORF">BDV96DRAFT_496927</name>
</gene>
<evidence type="ECO:0000256" key="1">
    <source>
        <dbReference type="ARBA" id="ARBA00006484"/>
    </source>
</evidence>
<keyword evidence="2" id="KW-0560">Oxidoreductase</keyword>
<dbReference type="AlphaFoldDB" id="A0A6A5Z0B6"/>
<evidence type="ECO:0000313" key="3">
    <source>
        <dbReference type="EMBL" id="KAF2112879.1"/>
    </source>
</evidence>
<name>A0A6A5Z0B6_9PLEO</name>
<protein>
    <submittedName>
        <fullName evidence="3">Oxidoreductase</fullName>
    </submittedName>
</protein>
<dbReference type="OrthoDB" id="37659at2759"/>
<dbReference type="EMBL" id="ML977329">
    <property type="protein sequence ID" value="KAF2112879.1"/>
    <property type="molecule type" value="Genomic_DNA"/>
</dbReference>
<dbReference type="PANTHER" id="PTHR43669">
    <property type="entry name" value="5-KETO-D-GLUCONATE 5-REDUCTASE"/>
    <property type="match status" value="1"/>
</dbReference>
<evidence type="ECO:0000256" key="2">
    <source>
        <dbReference type="ARBA" id="ARBA00023002"/>
    </source>
</evidence>
<proteinExistence type="inferred from homology"/>
<dbReference type="PANTHER" id="PTHR43669:SF15">
    <property type="entry name" value="OXIDOREDUCTASE, SHORT-CHAIN DEHYDROGENASE_REDUCTASE FAMILY (AFU_ORTHOLOGUE AFUA_1G01330)"/>
    <property type="match status" value="1"/>
</dbReference>
<reference evidence="3" key="1">
    <citation type="journal article" date="2020" name="Stud. Mycol.">
        <title>101 Dothideomycetes genomes: a test case for predicting lifestyles and emergence of pathogens.</title>
        <authorList>
            <person name="Haridas S."/>
            <person name="Albert R."/>
            <person name="Binder M."/>
            <person name="Bloem J."/>
            <person name="Labutti K."/>
            <person name="Salamov A."/>
            <person name="Andreopoulos B."/>
            <person name="Baker S."/>
            <person name="Barry K."/>
            <person name="Bills G."/>
            <person name="Bluhm B."/>
            <person name="Cannon C."/>
            <person name="Castanera R."/>
            <person name="Culley D."/>
            <person name="Daum C."/>
            <person name="Ezra D."/>
            <person name="Gonzalez J."/>
            <person name="Henrissat B."/>
            <person name="Kuo A."/>
            <person name="Liang C."/>
            <person name="Lipzen A."/>
            <person name="Lutzoni F."/>
            <person name="Magnuson J."/>
            <person name="Mondo S."/>
            <person name="Nolan M."/>
            <person name="Ohm R."/>
            <person name="Pangilinan J."/>
            <person name="Park H.-J."/>
            <person name="Ramirez L."/>
            <person name="Alfaro M."/>
            <person name="Sun H."/>
            <person name="Tritt A."/>
            <person name="Yoshinaga Y."/>
            <person name="Zwiers L.-H."/>
            <person name="Turgeon B."/>
            <person name="Goodwin S."/>
            <person name="Spatafora J."/>
            <person name="Crous P."/>
            <person name="Grigoriev I."/>
        </authorList>
    </citation>
    <scope>NUCLEOTIDE SEQUENCE</scope>
    <source>
        <strain evidence="3">CBS 627.86</strain>
    </source>
</reference>
<dbReference type="InterPro" id="IPR036291">
    <property type="entry name" value="NAD(P)-bd_dom_sf"/>
</dbReference>
<organism evidence="3 4">
    <name type="scientific">Lophiotrema nucula</name>
    <dbReference type="NCBI Taxonomy" id="690887"/>
    <lineage>
        <taxon>Eukaryota</taxon>
        <taxon>Fungi</taxon>
        <taxon>Dikarya</taxon>
        <taxon>Ascomycota</taxon>
        <taxon>Pezizomycotina</taxon>
        <taxon>Dothideomycetes</taxon>
        <taxon>Pleosporomycetidae</taxon>
        <taxon>Pleosporales</taxon>
        <taxon>Lophiotremataceae</taxon>
        <taxon>Lophiotrema</taxon>
    </lineage>
</organism>
<comment type="similarity">
    <text evidence="1">Belongs to the short-chain dehydrogenases/reductases (SDR) family.</text>
</comment>
<dbReference type="Gene3D" id="3.40.50.720">
    <property type="entry name" value="NAD(P)-binding Rossmann-like Domain"/>
    <property type="match status" value="1"/>
</dbReference>
<sequence>MSFPYKHVLLIGATSGIGAALANTFIAHNIKVTAVGRRADRLEAFVSQHGPELASSMVFDISNVSKASSFAAQALKSYPTIDCLFLNAGMVRWYNFAEPKSVDIGGFFEEMNTNFTALVALTYAFLPYFLEAKGERSIVYTGTHIGIVPAASMPAYSASKAALDSFTMCLRQQLSVTNTKVIYVSPPLVQSELHDVQMGEKGRKMGMPADEFAEATYSELTKGTENVIIGTIGGSSVEQFVEIVDKREEAFQRLVELLKTLH</sequence>